<comment type="caution">
    <text evidence="1">The sequence shown here is derived from an EMBL/GenBank/DDBJ whole genome shotgun (WGS) entry which is preliminary data.</text>
</comment>
<reference evidence="1" key="1">
    <citation type="submission" date="2020-08" db="EMBL/GenBank/DDBJ databases">
        <title>Multicomponent nature underlies the extraordinary mechanical properties of spider dragline silk.</title>
        <authorList>
            <person name="Kono N."/>
            <person name="Nakamura H."/>
            <person name="Mori M."/>
            <person name="Yoshida Y."/>
            <person name="Ohtoshi R."/>
            <person name="Malay A.D."/>
            <person name="Moran D.A.P."/>
            <person name="Tomita M."/>
            <person name="Numata K."/>
            <person name="Arakawa K."/>
        </authorList>
    </citation>
    <scope>NUCLEOTIDE SEQUENCE</scope>
</reference>
<protein>
    <submittedName>
        <fullName evidence="1">Uncharacterized protein</fullName>
    </submittedName>
</protein>
<dbReference type="Proteomes" id="UP000887013">
    <property type="component" value="Unassembled WGS sequence"/>
</dbReference>
<evidence type="ECO:0000313" key="2">
    <source>
        <dbReference type="Proteomes" id="UP000887013"/>
    </source>
</evidence>
<accession>A0A8X6QJJ7</accession>
<dbReference type="EMBL" id="BMAW01127715">
    <property type="protein sequence ID" value="GFU22349.1"/>
    <property type="molecule type" value="Genomic_DNA"/>
</dbReference>
<name>A0A8X6QJJ7_NEPPI</name>
<gene>
    <name evidence="1" type="ORF">NPIL_212921</name>
</gene>
<sequence length="211" mass="24459">MSDFRTVTRFFQQIVIAYRYVQNQFNIFVDPFTEKERFHGYFHLNGAILHTATTILSPVLETFGEVKAISKSNKISCPRRHLISSPVIYFLSGKLKGQVYSSDPHTLDGLQQNIGNVIAALHKLRASHSLINRVQRCIDINVDHLHIFYNGQCFCSLIKGEFRVNLINIFWQSFIFHHPARRINKNLFWLKNSKLTAILLDMGNLYPTLFC</sequence>
<dbReference type="OrthoDB" id="8194107at2759"/>
<proteinExistence type="predicted"/>
<organism evidence="1 2">
    <name type="scientific">Nephila pilipes</name>
    <name type="common">Giant wood spider</name>
    <name type="synonym">Nephila maculata</name>
    <dbReference type="NCBI Taxonomy" id="299642"/>
    <lineage>
        <taxon>Eukaryota</taxon>
        <taxon>Metazoa</taxon>
        <taxon>Ecdysozoa</taxon>
        <taxon>Arthropoda</taxon>
        <taxon>Chelicerata</taxon>
        <taxon>Arachnida</taxon>
        <taxon>Araneae</taxon>
        <taxon>Araneomorphae</taxon>
        <taxon>Entelegynae</taxon>
        <taxon>Araneoidea</taxon>
        <taxon>Nephilidae</taxon>
        <taxon>Nephila</taxon>
    </lineage>
</organism>
<dbReference type="AlphaFoldDB" id="A0A8X6QJJ7"/>
<evidence type="ECO:0000313" key="1">
    <source>
        <dbReference type="EMBL" id="GFU22349.1"/>
    </source>
</evidence>
<keyword evidence="2" id="KW-1185">Reference proteome</keyword>